<dbReference type="Proteomes" id="UP000562124">
    <property type="component" value="Unassembled WGS sequence"/>
</dbReference>
<gene>
    <name evidence="10" type="ORF">HIR71_03120</name>
</gene>
<name>A0A7Y0QHJ2_CELFI</name>
<evidence type="ECO:0000256" key="2">
    <source>
        <dbReference type="ARBA" id="ARBA00022448"/>
    </source>
</evidence>
<protein>
    <submittedName>
        <fullName evidence="10">Sugar ABC transporter ATP-binding protein</fullName>
    </submittedName>
</protein>
<comment type="subcellular location">
    <subcellularLocation>
        <location evidence="1">Cell membrane</location>
        <topology evidence="1">Peripheral membrane protein</topology>
    </subcellularLocation>
</comment>
<keyword evidence="5" id="KW-0547">Nucleotide-binding</keyword>
<dbReference type="GO" id="GO:0005886">
    <property type="term" value="C:plasma membrane"/>
    <property type="evidence" value="ECO:0007669"/>
    <property type="project" value="UniProtKB-SubCell"/>
</dbReference>
<dbReference type="PROSITE" id="PS50893">
    <property type="entry name" value="ABC_TRANSPORTER_2"/>
    <property type="match status" value="2"/>
</dbReference>
<keyword evidence="6 10" id="KW-0067">ATP-binding</keyword>
<evidence type="ECO:0000259" key="9">
    <source>
        <dbReference type="PROSITE" id="PS50893"/>
    </source>
</evidence>
<dbReference type="PROSITE" id="PS00211">
    <property type="entry name" value="ABC_TRANSPORTER_1"/>
    <property type="match status" value="1"/>
</dbReference>
<dbReference type="FunFam" id="3.40.50.300:FF:000127">
    <property type="entry name" value="Ribose import ATP-binding protein RbsA"/>
    <property type="match status" value="1"/>
</dbReference>
<dbReference type="SMART" id="SM00382">
    <property type="entry name" value="AAA"/>
    <property type="match status" value="2"/>
</dbReference>
<dbReference type="CDD" id="cd03216">
    <property type="entry name" value="ABC_Carb_Monos_I"/>
    <property type="match status" value="1"/>
</dbReference>
<evidence type="ECO:0000313" key="11">
    <source>
        <dbReference type="Proteomes" id="UP000562124"/>
    </source>
</evidence>
<feature type="domain" description="ABC transporter" evidence="9">
    <location>
        <begin position="6"/>
        <end position="241"/>
    </location>
</feature>
<keyword evidence="2" id="KW-0813">Transport</keyword>
<dbReference type="CDD" id="cd03215">
    <property type="entry name" value="ABC_Carb_Monos_II"/>
    <property type="match status" value="1"/>
</dbReference>
<organism evidence="10 11">
    <name type="scientific">Cellulomonas fimi</name>
    <dbReference type="NCBI Taxonomy" id="1708"/>
    <lineage>
        <taxon>Bacteria</taxon>
        <taxon>Bacillati</taxon>
        <taxon>Actinomycetota</taxon>
        <taxon>Actinomycetes</taxon>
        <taxon>Micrococcales</taxon>
        <taxon>Cellulomonadaceae</taxon>
        <taxon>Cellulomonas</taxon>
    </lineage>
</organism>
<dbReference type="InterPro" id="IPR003593">
    <property type="entry name" value="AAA+_ATPase"/>
</dbReference>
<evidence type="ECO:0000256" key="6">
    <source>
        <dbReference type="ARBA" id="ARBA00022840"/>
    </source>
</evidence>
<evidence type="ECO:0000256" key="7">
    <source>
        <dbReference type="ARBA" id="ARBA00022967"/>
    </source>
</evidence>
<dbReference type="Pfam" id="PF00005">
    <property type="entry name" value="ABC_tran"/>
    <property type="match status" value="2"/>
</dbReference>
<feature type="domain" description="ABC transporter" evidence="9">
    <location>
        <begin position="246"/>
        <end position="497"/>
    </location>
</feature>
<dbReference type="PANTHER" id="PTHR43790">
    <property type="entry name" value="CARBOHYDRATE TRANSPORT ATP-BINDING PROTEIN MG119-RELATED"/>
    <property type="match status" value="1"/>
</dbReference>
<keyword evidence="8" id="KW-0472">Membrane</keyword>
<evidence type="ECO:0000313" key="10">
    <source>
        <dbReference type="EMBL" id="NMR19217.1"/>
    </source>
</evidence>
<dbReference type="AlphaFoldDB" id="A0A7Y0QHJ2"/>
<dbReference type="InterPro" id="IPR003439">
    <property type="entry name" value="ABC_transporter-like_ATP-bd"/>
</dbReference>
<evidence type="ECO:0000256" key="1">
    <source>
        <dbReference type="ARBA" id="ARBA00004202"/>
    </source>
</evidence>
<sequence length="503" mass="54670">MGDELIRLEKVTKRFAGVLAVDEVDLQVHAGEVHVLLGENGAGKSTLIKMLAGVHHPDSGDIRVRGQETRIDDAHHAHRLGIATIYQEFNLVPELSVAENILLGRQPHRAGVVSARANRRQVRPLLQRVGLDVDPARPVSSLGVARQQLVEIAKALSLDARILVLDEPTAALTDQEVDRLFEVMESLRADGVGQIFISHHLGEVPRIGDRVSILRDGRKVAEVPADTDEDELVRLMVGRDIDAQYPRRRHVAGQGHAPLLQVRGLTRRGAFEDITFDVRRGEILGIAGLVGAGRTEVIRAIAGADNYHSGEVLAQGKPVPRHNVHAAVAAGIGHVPEDRKTQGLVLGADVAENVSLANLRTYTRGGFVDQRRVEDDARRVTARLRVRMRNIRQSVQTLSGGNQQKVVFGKWVLAGAKILLLDEPTRGVDVGARVEIYEIINELTASGGAVVMVSSDLPEILGMADRIIVMSDGRVSGEMSFESASQESIMALAVKEVESSRAH</sequence>
<accession>A0A7Y0QHJ2</accession>
<dbReference type="InterPro" id="IPR050107">
    <property type="entry name" value="ABC_carbohydrate_import_ATPase"/>
</dbReference>
<keyword evidence="4" id="KW-0677">Repeat</keyword>
<evidence type="ECO:0000256" key="3">
    <source>
        <dbReference type="ARBA" id="ARBA00022475"/>
    </source>
</evidence>
<dbReference type="InterPro" id="IPR027417">
    <property type="entry name" value="P-loop_NTPase"/>
</dbReference>
<dbReference type="GO" id="GO:0005524">
    <property type="term" value="F:ATP binding"/>
    <property type="evidence" value="ECO:0007669"/>
    <property type="project" value="UniProtKB-KW"/>
</dbReference>
<proteinExistence type="predicted"/>
<dbReference type="EMBL" id="JABCJJ010000003">
    <property type="protein sequence ID" value="NMR19217.1"/>
    <property type="molecule type" value="Genomic_DNA"/>
</dbReference>
<reference evidence="10 11" key="1">
    <citation type="submission" date="2020-04" db="EMBL/GenBank/DDBJ databases">
        <title>Sequencing and Assembly of C. fimi.</title>
        <authorList>
            <person name="Ramsey A.R."/>
        </authorList>
    </citation>
    <scope>NUCLEOTIDE SEQUENCE [LARGE SCALE GENOMIC DNA]</scope>
    <source>
        <strain evidence="10 11">SB</strain>
    </source>
</reference>
<keyword evidence="3" id="KW-1003">Cell membrane</keyword>
<dbReference type="PANTHER" id="PTHR43790:SF9">
    <property type="entry name" value="GALACTOFURANOSE TRANSPORTER ATP-BINDING PROTEIN YTFR"/>
    <property type="match status" value="1"/>
</dbReference>
<dbReference type="Gene3D" id="3.40.50.300">
    <property type="entry name" value="P-loop containing nucleotide triphosphate hydrolases"/>
    <property type="match status" value="2"/>
</dbReference>
<comment type="caution">
    <text evidence="10">The sequence shown here is derived from an EMBL/GenBank/DDBJ whole genome shotgun (WGS) entry which is preliminary data.</text>
</comment>
<keyword evidence="11" id="KW-1185">Reference proteome</keyword>
<dbReference type="SUPFAM" id="SSF52540">
    <property type="entry name" value="P-loop containing nucleoside triphosphate hydrolases"/>
    <property type="match status" value="2"/>
</dbReference>
<dbReference type="GO" id="GO:0016887">
    <property type="term" value="F:ATP hydrolysis activity"/>
    <property type="evidence" value="ECO:0007669"/>
    <property type="project" value="InterPro"/>
</dbReference>
<evidence type="ECO:0000256" key="8">
    <source>
        <dbReference type="ARBA" id="ARBA00023136"/>
    </source>
</evidence>
<evidence type="ECO:0000256" key="5">
    <source>
        <dbReference type="ARBA" id="ARBA00022741"/>
    </source>
</evidence>
<dbReference type="InterPro" id="IPR017871">
    <property type="entry name" value="ABC_transporter-like_CS"/>
</dbReference>
<evidence type="ECO:0000256" key="4">
    <source>
        <dbReference type="ARBA" id="ARBA00022737"/>
    </source>
</evidence>
<keyword evidence="7" id="KW-1278">Translocase</keyword>